<name>A0A0B7BYW1_9EUPU</name>
<sequence>SLLPGNTQLTFDAEVYTNQSIVAINSYHSQPVFNIAKHGLHTMCMLTTTA</sequence>
<reference evidence="1" key="1">
    <citation type="submission" date="2014-12" db="EMBL/GenBank/DDBJ databases">
        <title>Insight into the proteome of Arion vulgaris.</title>
        <authorList>
            <person name="Aradska J."/>
            <person name="Bulat T."/>
            <person name="Smidak R."/>
            <person name="Sarate P."/>
            <person name="Gangsoo J."/>
            <person name="Sialana F."/>
            <person name="Bilban M."/>
            <person name="Lubec G."/>
        </authorList>
    </citation>
    <scope>NUCLEOTIDE SEQUENCE</scope>
    <source>
        <tissue evidence="1">Skin</tissue>
    </source>
</reference>
<accession>A0A0B7BYW1</accession>
<dbReference type="AlphaFoldDB" id="A0A0B7BYW1"/>
<gene>
    <name evidence="1" type="primary">ORF217979</name>
</gene>
<proteinExistence type="predicted"/>
<organism evidence="1">
    <name type="scientific">Arion vulgaris</name>
    <dbReference type="NCBI Taxonomy" id="1028688"/>
    <lineage>
        <taxon>Eukaryota</taxon>
        <taxon>Metazoa</taxon>
        <taxon>Spiralia</taxon>
        <taxon>Lophotrochozoa</taxon>
        <taxon>Mollusca</taxon>
        <taxon>Gastropoda</taxon>
        <taxon>Heterobranchia</taxon>
        <taxon>Euthyneura</taxon>
        <taxon>Panpulmonata</taxon>
        <taxon>Eupulmonata</taxon>
        <taxon>Stylommatophora</taxon>
        <taxon>Helicina</taxon>
        <taxon>Arionoidea</taxon>
        <taxon>Arionidae</taxon>
        <taxon>Arion</taxon>
    </lineage>
</organism>
<protein>
    <submittedName>
        <fullName evidence="1">Uncharacterized protein</fullName>
    </submittedName>
</protein>
<evidence type="ECO:0000313" key="1">
    <source>
        <dbReference type="EMBL" id="CEK98163.1"/>
    </source>
</evidence>
<feature type="non-terminal residue" evidence="1">
    <location>
        <position position="1"/>
    </location>
</feature>
<dbReference type="EMBL" id="HACG01051292">
    <property type="protein sequence ID" value="CEK98163.1"/>
    <property type="molecule type" value="Transcribed_RNA"/>
</dbReference>